<feature type="active site" evidence="11">
    <location>
        <position position="394"/>
    </location>
</feature>
<feature type="binding site" evidence="9">
    <location>
        <position position="90"/>
    </location>
    <ligand>
        <name>[4Fe-4S] cluster</name>
        <dbReference type="ChEBI" id="CHEBI:49883"/>
    </ligand>
</feature>
<evidence type="ECO:0000259" key="12">
    <source>
        <dbReference type="PROSITE" id="PS50926"/>
    </source>
</evidence>
<evidence type="ECO:0000256" key="3">
    <source>
        <dbReference type="ARBA" id="ARBA00022603"/>
    </source>
</evidence>
<evidence type="ECO:0000256" key="8">
    <source>
        <dbReference type="ARBA" id="ARBA00023014"/>
    </source>
</evidence>
<comment type="catalytic activity">
    <reaction evidence="9">
        <text>uridine(1939) in 23S rRNA + S-adenosyl-L-methionine = 5-methyluridine(1939) in 23S rRNA + S-adenosyl-L-homocysteine + H(+)</text>
        <dbReference type="Rhea" id="RHEA:42908"/>
        <dbReference type="Rhea" id="RHEA-COMP:10278"/>
        <dbReference type="Rhea" id="RHEA-COMP:10279"/>
        <dbReference type="ChEBI" id="CHEBI:15378"/>
        <dbReference type="ChEBI" id="CHEBI:57856"/>
        <dbReference type="ChEBI" id="CHEBI:59789"/>
        <dbReference type="ChEBI" id="CHEBI:65315"/>
        <dbReference type="ChEBI" id="CHEBI:74447"/>
        <dbReference type="EC" id="2.1.1.190"/>
    </reaction>
</comment>
<dbReference type="PROSITE" id="PS01230">
    <property type="entry name" value="TRMA_1"/>
    <property type="match status" value="1"/>
</dbReference>
<dbReference type="GO" id="GO:0070041">
    <property type="term" value="F:rRNA (uridine-C5-)-methyltransferase activity"/>
    <property type="evidence" value="ECO:0007669"/>
    <property type="project" value="UniProtKB-UniRule"/>
</dbReference>
<dbReference type="OrthoDB" id="9804590at2"/>
<feature type="binding site" evidence="9">
    <location>
        <position position="87"/>
    </location>
    <ligand>
        <name>[4Fe-4S] cluster</name>
        <dbReference type="ChEBI" id="CHEBI:49883"/>
    </ligand>
</feature>
<accession>A0A1S1MVN3</accession>
<dbReference type="GO" id="GO:0070475">
    <property type="term" value="P:rRNA base methylation"/>
    <property type="evidence" value="ECO:0007669"/>
    <property type="project" value="TreeGrafter"/>
</dbReference>
<sequence>MAQFFRAKASSAKGKTIELAVESMDHQGRGVAKHQGKVCFVDGALTGERVKAQIQQDKSKLTIAKVVKLQQSSEHRVSPFCAHYNECGGCQLQHLAHTEQLDVKQQALSKLFAKFAKTEQLPWQPSIESEPMHYRRAARIACFYDRQSQRLKVGFRSAKSKHIVDIKSCDVLSTPFAHCLEKLRVALNSDKAFASVSHIQLCDADNRQYLLLRHTKHINEQNKEKLAALLDEQSWLLLWDDGEQNIDYERLPNYCVADLTFEFKLSNFIQVNKAVNEKMLLQAQAWLELEEDDQVLDLFCGIGNFSLLMAKRANSVIGVEGSESSVAMAKQNAHTNQISNVQFFCSDLTAPLAGAQWFSNELNILLLDPSRTGAHEILAQMPLKQFEKVLYVSCDPVTLARDSALLLQAGFEVQKIGLMNMFPHTGHIETMALFQRR</sequence>
<dbReference type="GO" id="GO:0003723">
    <property type="term" value="F:RNA binding"/>
    <property type="evidence" value="ECO:0007669"/>
    <property type="project" value="InterPro"/>
</dbReference>
<feature type="binding site" evidence="9 10">
    <location>
        <position position="270"/>
    </location>
    <ligand>
        <name>S-adenosyl-L-methionine</name>
        <dbReference type="ChEBI" id="CHEBI:59789"/>
    </ligand>
</feature>
<keyword evidence="8 9" id="KW-0411">Iron-sulfur</keyword>
<dbReference type="AlphaFoldDB" id="A0A1S1MVN3"/>
<feature type="binding site" evidence="9 10">
    <location>
        <position position="368"/>
    </location>
    <ligand>
        <name>S-adenosyl-L-methionine</name>
        <dbReference type="ChEBI" id="CHEBI:59789"/>
    </ligand>
</feature>
<dbReference type="EC" id="2.1.1.190" evidence="9"/>
<dbReference type="Gene3D" id="3.40.50.150">
    <property type="entry name" value="Vaccinia Virus protein VP39"/>
    <property type="match status" value="1"/>
</dbReference>
<dbReference type="Pfam" id="PF05958">
    <property type="entry name" value="tRNA_U5-meth_tr"/>
    <property type="match status" value="1"/>
</dbReference>
<dbReference type="NCBIfam" id="TIGR00479">
    <property type="entry name" value="rumA"/>
    <property type="match status" value="1"/>
</dbReference>
<protein>
    <recommendedName>
        <fullName evidence="9">23S rRNA (uracil(1939)-C(5))-methyltransferase RlmD</fullName>
        <ecNumber evidence="9">2.1.1.190</ecNumber>
    </recommendedName>
    <alternativeName>
        <fullName evidence="9">23S rRNA(m5U1939)-methyltransferase</fullName>
    </alternativeName>
</protein>
<dbReference type="STRING" id="1859457.BET10_08770"/>
<keyword evidence="6 9" id="KW-0479">Metal-binding</keyword>
<dbReference type="InterPro" id="IPR012340">
    <property type="entry name" value="NA-bd_OB-fold"/>
</dbReference>
<evidence type="ECO:0000256" key="10">
    <source>
        <dbReference type="PROSITE-ProRule" id="PRU01024"/>
    </source>
</evidence>
<gene>
    <name evidence="9" type="primary">rlmD</name>
    <name evidence="13" type="ORF">BET10_08770</name>
</gene>
<dbReference type="SUPFAM" id="SSF53335">
    <property type="entry name" value="S-adenosyl-L-methionine-dependent methyltransferases"/>
    <property type="match status" value="1"/>
</dbReference>
<feature type="binding site" evidence="9 10">
    <location>
        <position position="320"/>
    </location>
    <ligand>
        <name>S-adenosyl-L-methionine</name>
        <dbReference type="ChEBI" id="CHEBI:59789"/>
    </ligand>
</feature>
<organism evidence="13 14">
    <name type="scientific">Pseudoalteromonas amylolytica</name>
    <dbReference type="NCBI Taxonomy" id="1859457"/>
    <lineage>
        <taxon>Bacteria</taxon>
        <taxon>Pseudomonadati</taxon>
        <taxon>Pseudomonadota</taxon>
        <taxon>Gammaproteobacteria</taxon>
        <taxon>Alteromonadales</taxon>
        <taxon>Pseudoalteromonadaceae</taxon>
        <taxon>Pseudoalteromonas</taxon>
    </lineage>
</organism>
<feature type="binding site" evidence="9 10">
    <location>
        <position position="299"/>
    </location>
    <ligand>
        <name>S-adenosyl-L-methionine</name>
        <dbReference type="ChEBI" id="CHEBI:59789"/>
    </ligand>
</feature>
<keyword evidence="1 9" id="KW-0004">4Fe-4S</keyword>
<feature type="binding site" evidence="9">
    <location>
        <position position="81"/>
    </location>
    <ligand>
        <name>[4Fe-4S] cluster</name>
        <dbReference type="ChEBI" id="CHEBI:49883"/>
    </ligand>
</feature>
<dbReference type="NCBIfam" id="NF009639">
    <property type="entry name" value="PRK13168.1"/>
    <property type="match status" value="1"/>
</dbReference>
<name>A0A1S1MVN3_9GAMM</name>
<dbReference type="GO" id="GO:0051539">
    <property type="term" value="F:4 iron, 4 sulfur cluster binding"/>
    <property type="evidence" value="ECO:0007669"/>
    <property type="project" value="UniProtKB-KW"/>
</dbReference>
<dbReference type="InterPro" id="IPR002792">
    <property type="entry name" value="TRAM_dom"/>
</dbReference>
<dbReference type="InterPro" id="IPR001566">
    <property type="entry name" value="23S_rRNA_MeTrfase_RlmD"/>
</dbReference>
<evidence type="ECO:0000313" key="13">
    <source>
        <dbReference type="EMBL" id="OHU90958.1"/>
    </source>
</evidence>
<evidence type="ECO:0000313" key="14">
    <source>
        <dbReference type="Proteomes" id="UP000179786"/>
    </source>
</evidence>
<dbReference type="GO" id="GO:0005506">
    <property type="term" value="F:iron ion binding"/>
    <property type="evidence" value="ECO:0007669"/>
    <property type="project" value="UniProtKB-UniRule"/>
</dbReference>
<dbReference type="PANTHER" id="PTHR11061:SF49">
    <property type="entry name" value="23S RRNA (URACIL(1939)-C(5))-METHYLTRANSFERASE RLMD"/>
    <property type="match status" value="1"/>
</dbReference>
<dbReference type="Gene3D" id="2.40.50.140">
    <property type="entry name" value="Nucleic acid-binding proteins"/>
    <property type="match status" value="1"/>
</dbReference>
<dbReference type="PROSITE" id="PS51687">
    <property type="entry name" value="SAM_MT_RNA_M5U"/>
    <property type="match status" value="1"/>
</dbReference>
<feature type="domain" description="TRAM" evidence="12">
    <location>
        <begin position="10"/>
        <end position="68"/>
    </location>
</feature>
<dbReference type="InterPro" id="IPR030391">
    <property type="entry name" value="MeTrfase_TrmA_CS"/>
</dbReference>
<dbReference type="RefSeq" id="WP_070984362.1">
    <property type="nucleotide sequence ID" value="NZ_MKJU01000025.1"/>
</dbReference>
<evidence type="ECO:0000256" key="7">
    <source>
        <dbReference type="ARBA" id="ARBA00023004"/>
    </source>
</evidence>
<dbReference type="SUPFAM" id="SSF50249">
    <property type="entry name" value="Nucleic acid-binding proteins"/>
    <property type="match status" value="1"/>
</dbReference>
<comment type="similarity">
    <text evidence="9">Belongs to the class I-like SAM-binding methyltransferase superfamily. RNA M5U methyltransferase family. RlmD subfamily.</text>
</comment>
<evidence type="ECO:0000256" key="9">
    <source>
        <dbReference type="HAMAP-Rule" id="MF_01010"/>
    </source>
</evidence>
<dbReference type="Proteomes" id="UP000179786">
    <property type="component" value="Unassembled WGS sequence"/>
</dbReference>
<dbReference type="FunFam" id="2.40.50.140:FF:000097">
    <property type="entry name" value="23S rRNA (uracil(1939)-C(5))-methyltransferase RlmD"/>
    <property type="match status" value="1"/>
</dbReference>
<dbReference type="HAMAP" id="MF_01010">
    <property type="entry name" value="23SrRNA_methyltr_RlmD"/>
    <property type="match status" value="1"/>
</dbReference>
<dbReference type="PANTHER" id="PTHR11061">
    <property type="entry name" value="RNA M5U METHYLTRANSFERASE"/>
    <property type="match status" value="1"/>
</dbReference>
<evidence type="ECO:0000256" key="5">
    <source>
        <dbReference type="ARBA" id="ARBA00022691"/>
    </source>
</evidence>
<evidence type="ECO:0000256" key="2">
    <source>
        <dbReference type="ARBA" id="ARBA00022552"/>
    </source>
</evidence>
<dbReference type="PROSITE" id="PS50926">
    <property type="entry name" value="TRAM"/>
    <property type="match status" value="1"/>
</dbReference>
<dbReference type="InterPro" id="IPR029063">
    <property type="entry name" value="SAM-dependent_MTases_sf"/>
</dbReference>
<comment type="function">
    <text evidence="9">Catalyzes the formation of 5-methyl-uridine at position 1939 (m5U1939) in 23S rRNA.</text>
</comment>
<keyword evidence="5 9" id="KW-0949">S-adenosyl-L-methionine</keyword>
<dbReference type="InterPro" id="IPR010280">
    <property type="entry name" value="U5_MeTrfase_fam"/>
</dbReference>
<dbReference type="Gene3D" id="2.40.50.1070">
    <property type="match status" value="1"/>
</dbReference>
<keyword evidence="4 9" id="KW-0808">Transferase</keyword>
<reference evidence="13 14" key="1">
    <citation type="submission" date="2016-09" db="EMBL/GenBank/DDBJ databases">
        <title>Pseudoalteromonas amylolytica sp. nov., isolated from the surface seawater.</title>
        <authorList>
            <person name="Wu Y.-H."/>
            <person name="Cheng H."/>
            <person name="Jin X.-B."/>
            <person name="Wang C.-S."/>
            <person name="Xu X.-W."/>
        </authorList>
    </citation>
    <scope>NUCLEOTIDE SEQUENCE [LARGE SCALE GENOMIC DNA]</scope>
    <source>
        <strain evidence="13 14">JW1</strain>
    </source>
</reference>
<evidence type="ECO:0000256" key="6">
    <source>
        <dbReference type="ARBA" id="ARBA00022723"/>
    </source>
</evidence>
<proteinExistence type="inferred from homology"/>
<evidence type="ECO:0000256" key="1">
    <source>
        <dbReference type="ARBA" id="ARBA00022485"/>
    </source>
</evidence>
<keyword evidence="7 9" id="KW-0408">Iron</keyword>
<dbReference type="CDD" id="cd02440">
    <property type="entry name" value="AdoMet_MTases"/>
    <property type="match status" value="1"/>
</dbReference>
<keyword evidence="2 9" id="KW-0698">rRNA processing</keyword>
<evidence type="ECO:0000256" key="11">
    <source>
        <dbReference type="PROSITE-ProRule" id="PRU10015"/>
    </source>
</evidence>
<feature type="binding site" evidence="9">
    <location>
        <position position="347"/>
    </location>
    <ligand>
        <name>S-adenosyl-L-methionine</name>
        <dbReference type="ChEBI" id="CHEBI:59789"/>
    </ligand>
</feature>
<dbReference type="Pfam" id="PF01938">
    <property type="entry name" value="TRAM"/>
    <property type="match status" value="1"/>
</dbReference>
<dbReference type="InterPro" id="IPR030390">
    <property type="entry name" value="MeTrfase_TrmA_AS"/>
</dbReference>
<dbReference type="EMBL" id="MKJU01000025">
    <property type="protein sequence ID" value="OHU90958.1"/>
    <property type="molecule type" value="Genomic_DNA"/>
</dbReference>
<comment type="caution">
    <text evidence="13">The sequence shown here is derived from an EMBL/GenBank/DDBJ whole genome shotgun (WGS) entry which is preliminary data.</text>
</comment>
<feature type="binding site" evidence="9">
    <location>
        <position position="169"/>
    </location>
    <ligand>
        <name>[4Fe-4S] cluster</name>
        <dbReference type="ChEBI" id="CHEBI:49883"/>
    </ligand>
</feature>
<keyword evidence="3 9" id="KW-0489">Methyltransferase</keyword>
<dbReference type="PROSITE" id="PS01231">
    <property type="entry name" value="TRMA_2"/>
    <property type="match status" value="1"/>
</dbReference>
<feature type="binding site" evidence="9">
    <location>
        <position position="304"/>
    </location>
    <ligand>
        <name>S-adenosyl-L-methionine</name>
        <dbReference type="ChEBI" id="CHEBI:59789"/>
    </ligand>
</feature>
<keyword evidence="14" id="KW-1185">Reference proteome</keyword>
<evidence type="ECO:0000256" key="4">
    <source>
        <dbReference type="ARBA" id="ARBA00022679"/>
    </source>
</evidence>
<feature type="active site" description="Nucleophile" evidence="9 10">
    <location>
        <position position="394"/>
    </location>
</feature>